<evidence type="ECO:0000256" key="1">
    <source>
        <dbReference type="SAM" id="Coils"/>
    </source>
</evidence>
<dbReference type="Proteomes" id="UP000016504">
    <property type="component" value="Unassembled WGS sequence"/>
</dbReference>
<comment type="caution">
    <text evidence="2">The sequence shown here is derived from an EMBL/GenBank/DDBJ whole genome shotgun (WGS) entry which is preliminary data.</text>
</comment>
<dbReference type="PATRIC" id="fig|1390371.3.peg.731"/>
<dbReference type="RefSeq" id="WP_021491115.1">
    <property type="nucleotide sequence ID" value="NZ_AVQG01000003.1"/>
</dbReference>
<proteinExistence type="predicted"/>
<dbReference type="EMBL" id="AVQG01000003">
    <property type="protein sequence ID" value="ERH60866.1"/>
    <property type="molecule type" value="Genomic_DNA"/>
</dbReference>
<organism evidence="2 3">
    <name type="scientific">Pseudomonas simiae</name>
    <dbReference type="NCBI Taxonomy" id="321846"/>
    <lineage>
        <taxon>Bacteria</taxon>
        <taxon>Pseudomonadati</taxon>
        <taxon>Pseudomonadota</taxon>
        <taxon>Gammaproteobacteria</taxon>
        <taxon>Pseudomonadales</taxon>
        <taxon>Pseudomonadaceae</taxon>
        <taxon>Pseudomonas</taxon>
    </lineage>
</organism>
<sequence>MNIDEDTSEWLGCPTPLEMYQHQCALLEDELIQTEAMLRKARANVAGLVQMNDLLATGKASAEAALRRALDQIAAMSNEPSDNGSFRPIDLITSQRDHLLRENQRLLGEIRQAQSSSAS</sequence>
<feature type="coiled-coil region" evidence="1">
    <location>
        <begin position="17"/>
        <end position="116"/>
    </location>
</feature>
<keyword evidence="1" id="KW-0175">Coiled coil</keyword>
<protein>
    <submittedName>
        <fullName evidence="2">Uncharacterized protein</fullName>
    </submittedName>
</protein>
<reference evidence="2 3" key="1">
    <citation type="submission" date="2013-08" db="EMBL/GenBank/DDBJ databases">
        <title>Biodegradation of aromatic compounds in biofilm forming Pseudomonas isolated from sewage sludge.</title>
        <authorList>
            <person name="Qureshi A."/>
            <person name="Ghosh S."/>
            <person name="Khardenavis A.A."/>
            <person name="Kapley A."/>
            <person name="Purohit H.J."/>
        </authorList>
    </citation>
    <scope>NUCLEOTIDE SEQUENCE [LARGE SCALE GENOMIC DNA]</scope>
    <source>
        <strain evidence="2 3">EGD-AQ6</strain>
    </source>
</reference>
<evidence type="ECO:0000313" key="3">
    <source>
        <dbReference type="Proteomes" id="UP000016504"/>
    </source>
</evidence>
<accession>U1TR14</accession>
<evidence type="ECO:0000313" key="2">
    <source>
        <dbReference type="EMBL" id="ERH60866.1"/>
    </source>
</evidence>
<gene>
    <name evidence="2" type="ORF">O204_16895</name>
</gene>
<dbReference type="AlphaFoldDB" id="U1TR14"/>
<name>U1TR14_9PSED</name>
<accession>A0A2T0HQW7</accession>